<protein>
    <recommendedName>
        <fullName evidence="4">DUF2946 domain-containing protein</fullName>
    </recommendedName>
</protein>
<evidence type="ECO:0008006" key="4">
    <source>
        <dbReference type="Google" id="ProtNLM"/>
    </source>
</evidence>
<sequence length="141" mass="14594">MSGSSGIGERSQGPNFLAAVSSRPYNEGLMTRLLASFLVAFAMFFSPLAMEMGVGMAMAQTTASISDGGCAGMHDPAPEHEQKSGLKMNCAAACAAIPGTPATVRARFIHPKSRAAMVPTQALSGIRPEGETPPPRIASEI</sequence>
<dbReference type="Proteomes" id="UP000229081">
    <property type="component" value="Chromosome"/>
</dbReference>
<name>A0A2K8MHU7_9SPHN</name>
<reference evidence="2 3" key="1">
    <citation type="submission" date="2017-11" db="EMBL/GenBank/DDBJ databases">
        <title>Complete genome sequence of Sphingomonas sp. Strain Cra20, a psychrotolerant potential plant growth promoting rhizobacteria.</title>
        <authorList>
            <person name="Luo Y."/>
        </authorList>
    </citation>
    <scope>NUCLEOTIDE SEQUENCE [LARGE SCALE GENOMIC DNA]</scope>
    <source>
        <strain evidence="2 3">Cra20</strain>
    </source>
</reference>
<evidence type="ECO:0000256" key="1">
    <source>
        <dbReference type="SAM" id="Phobius"/>
    </source>
</evidence>
<dbReference type="AlphaFoldDB" id="A0A2K8MHU7"/>
<evidence type="ECO:0000313" key="2">
    <source>
        <dbReference type="EMBL" id="ATY33468.1"/>
    </source>
</evidence>
<proteinExistence type="predicted"/>
<keyword evidence="1" id="KW-0472">Membrane</keyword>
<dbReference type="KEGG" id="sphc:CVN68_17095"/>
<gene>
    <name evidence="2" type="ORF">CVN68_17095</name>
</gene>
<evidence type="ECO:0000313" key="3">
    <source>
        <dbReference type="Proteomes" id="UP000229081"/>
    </source>
</evidence>
<keyword evidence="3" id="KW-1185">Reference proteome</keyword>
<organism evidence="2 3">
    <name type="scientific">Sphingomonas psychrotolerans</name>
    <dbReference type="NCBI Taxonomy" id="1327635"/>
    <lineage>
        <taxon>Bacteria</taxon>
        <taxon>Pseudomonadati</taxon>
        <taxon>Pseudomonadota</taxon>
        <taxon>Alphaproteobacteria</taxon>
        <taxon>Sphingomonadales</taxon>
        <taxon>Sphingomonadaceae</taxon>
        <taxon>Sphingomonas</taxon>
    </lineage>
</organism>
<accession>A0A2K8MHU7</accession>
<keyword evidence="1" id="KW-1133">Transmembrane helix</keyword>
<keyword evidence="1" id="KW-0812">Transmembrane</keyword>
<dbReference type="EMBL" id="CP024923">
    <property type="protein sequence ID" value="ATY33468.1"/>
    <property type="molecule type" value="Genomic_DNA"/>
</dbReference>
<feature type="transmembrane region" description="Helical" evidence="1">
    <location>
        <begin position="29"/>
        <end position="50"/>
    </location>
</feature>